<evidence type="ECO:0000256" key="1">
    <source>
        <dbReference type="SAM" id="MobiDB-lite"/>
    </source>
</evidence>
<dbReference type="PANTHER" id="PTHR46599">
    <property type="entry name" value="PIGGYBAC TRANSPOSABLE ELEMENT-DERIVED PROTEIN 4"/>
    <property type="match status" value="1"/>
</dbReference>
<dbReference type="EMBL" id="JARBHB010000009">
    <property type="protein sequence ID" value="KAJ8876138.1"/>
    <property type="molecule type" value="Genomic_DNA"/>
</dbReference>
<feature type="region of interest" description="Disordered" evidence="1">
    <location>
        <begin position="239"/>
        <end position="272"/>
    </location>
</feature>
<evidence type="ECO:0000259" key="2">
    <source>
        <dbReference type="Pfam" id="PF13843"/>
    </source>
</evidence>
<dbReference type="Pfam" id="PF13843">
    <property type="entry name" value="DDE_Tnp_1_7"/>
    <property type="match status" value="1"/>
</dbReference>
<protein>
    <recommendedName>
        <fullName evidence="2">PiggyBac transposable element-derived protein domain-containing protein</fullName>
    </recommendedName>
</protein>
<feature type="non-terminal residue" evidence="3">
    <location>
        <position position="338"/>
    </location>
</feature>
<dbReference type="PANTHER" id="PTHR46599:SF3">
    <property type="entry name" value="PIGGYBAC TRANSPOSABLE ELEMENT-DERIVED PROTEIN 4"/>
    <property type="match status" value="1"/>
</dbReference>
<feature type="domain" description="PiggyBac transposable element-derived protein" evidence="2">
    <location>
        <begin position="1"/>
        <end position="58"/>
    </location>
</feature>
<evidence type="ECO:0000313" key="3">
    <source>
        <dbReference type="EMBL" id="KAJ8876138.1"/>
    </source>
</evidence>
<evidence type="ECO:0000313" key="4">
    <source>
        <dbReference type="Proteomes" id="UP001159363"/>
    </source>
</evidence>
<gene>
    <name evidence="3" type="ORF">PR048_024047</name>
</gene>
<organism evidence="3 4">
    <name type="scientific">Dryococelus australis</name>
    <dbReference type="NCBI Taxonomy" id="614101"/>
    <lineage>
        <taxon>Eukaryota</taxon>
        <taxon>Metazoa</taxon>
        <taxon>Ecdysozoa</taxon>
        <taxon>Arthropoda</taxon>
        <taxon>Hexapoda</taxon>
        <taxon>Insecta</taxon>
        <taxon>Pterygota</taxon>
        <taxon>Neoptera</taxon>
        <taxon>Polyneoptera</taxon>
        <taxon>Phasmatodea</taxon>
        <taxon>Verophasmatodea</taxon>
        <taxon>Anareolatae</taxon>
        <taxon>Phasmatidae</taxon>
        <taxon>Eurycanthinae</taxon>
        <taxon>Dryococelus</taxon>
    </lineage>
</organism>
<name>A0ABQ9GVU8_9NEOP</name>
<dbReference type="Proteomes" id="UP001159363">
    <property type="component" value="Chromosome 8"/>
</dbReference>
<dbReference type="InterPro" id="IPR029526">
    <property type="entry name" value="PGBD"/>
</dbReference>
<reference evidence="3 4" key="1">
    <citation type="submission" date="2023-02" db="EMBL/GenBank/DDBJ databases">
        <title>LHISI_Scaffold_Assembly.</title>
        <authorList>
            <person name="Stuart O.P."/>
            <person name="Cleave R."/>
            <person name="Magrath M.J.L."/>
            <person name="Mikheyev A.S."/>
        </authorList>
    </citation>
    <scope>NUCLEOTIDE SEQUENCE [LARGE SCALE GENOMIC DNA]</scope>
    <source>
        <strain evidence="3">Daus_M_001</strain>
        <tissue evidence="3">Leg muscle</tissue>
    </source>
</reference>
<proteinExistence type="predicted"/>
<sequence>MGYNKLPNWRHYWSTSPDLSVPAVSQTMSRNRFDMILSFLHASKNTAIQVDNNDKPYKGYINKKSSSLRVVQRHRLEERAVLHLCQEELNKAKWCLSTITTLRKQLHVEGTMEYGTIRQNRKGLPSLTDDKRLNRIELGCSFSNFGVGYFVWKDRKSVHLASNYHGAEGSGVRRRLKDGTGPKIITACCILCEKALEKRRYRIFWVLLNIAFVNSYKPSLLQFRRTVAAGIMTYKLPSSGGKLGDKQVSPGKKRKLPSPQGSSERRKVGPSVPKMCDTEIKEFTGRHFQVSEDVVKFAAPRTFNRGHAVCARTAMVSSVATKRRTVSWKSVKTITICE</sequence>
<comment type="caution">
    <text evidence="3">The sequence shown here is derived from an EMBL/GenBank/DDBJ whole genome shotgun (WGS) entry which is preliminary data.</text>
</comment>
<keyword evidence="4" id="KW-1185">Reference proteome</keyword>
<accession>A0ABQ9GVU8</accession>